<feature type="region of interest" description="Disordered" evidence="1">
    <location>
        <begin position="80"/>
        <end position="106"/>
    </location>
</feature>
<evidence type="ECO:0000256" key="2">
    <source>
        <dbReference type="SAM" id="Phobius"/>
    </source>
</evidence>
<dbReference type="EMBL" id="JACHOO010000004">
    <property type="protein sequence ID" value="MBB5753138.1"/>
    <property type="molecule type" value="Genomic_DNA"/>
</dbReference>
<proteinExistence type="predicted"/>
<keyword evidence="2" id="KW-0812">Transmembrane</keyword>
<keyword evidence="4" id="KW-1185">Reference proteome</keyword>
<gene>
    <name evidence="3" type="ORF">GGQ63_002204</name>
</gene>
<evidence type="ECO:0008006" key="5">
    <source>
        <dbReference type="Google" id="ProtNLM"/>
    </source>
</evidence>
<evidence type="ECO:0000256" key="1">
    <source>
        <dbReference type="SAM" id="MobiDB-lite"/>
    </source>
</evidence>
<name>A0A7W9FLZ9_9HYPH</name>
<protein>
    <recommendedName>
        <fullName evidence="5">DUF930 domain-containing protein</fullName>
    </recommendedName>
</protein>
<feature type="transmembrane region" description="Helical" evidence="2">
    <location>
        <begin position="29"/>
        <end position="50"/>
    </location>
</feature>
<sequence length="238" mass="25694">MHAFLASARRALSPGAPAPFAARLRRQPFALALLASLGLHLLAALVVFLLPDRGRIVAPQERVVSVEILSPGAFRALRPERAPAAAPDTAAPRTPAEPGAGGGAEAGLTRATRLRAAALLAEPGSRQVREALPQLADDERMIQLCDIEAIEQIRHGPGGFLPETVVAYALAEPRRIGWRLEADGAAFRSRRQWYGLRFRCEVAADFSRVVDFAFRVEKRIPRNSWSARGLTATDGPAD</sequence>
<feature type="compositionally biased region" description="Low complexity" evidence="1">
    <location>
        <begin position="82"/>
        <end position="98"/>
    </location>
</feature>
<evidence type="ECO:0000313" key="4">
    <source>
        <dbReference type="Proteomes" id="UP000523821"/>
    </source>
</evidence>
<reference evidence="3 4" key="1">
    <citation type="submission" date="2020-08" db="EMBL/GenBank/DDBJ databases">
        <title>Genomic Encyclopedia of Type Strains, Phase IV (KMG-IV): sequencing the most valuable type-strain genomes for metagenomic binning, comparative biology and taxonomic classification.</title>
        <authorList>
            <person name="Goeker M."/>
        </authorList>
    </citation>
    <scope>NUCLEOTIDE SEQUENCE [LARGE SCALE GENOMIC DNA]</scope>
    <source>
        <strain evidence="3 4">DSM 16268</strain>
    </source>
</reference>
<dbReference type="AlphaFoldDB" id="A0A7W9FLZ9"/>
<dbReference type="Pfam" id="PF06059">
    <property type="entry name" value="DUF930"/>
    <property type="match status" value="1"/>
</dbReference>
<keyword evidence="2" id="KW-1133">Transmembrane helix</keyword>
<dbReference type="RefSeq" id="WP_183855668.1">
    <property type="nucleotide sequence ID" value="NZ_JACHOO010000004.1"/>
</dbReference>
<keyword evidence="2" id="KW-0472">Membrane</keyword>
<accession>A0A7W9FLZ9</accession>
<dbReference type="InterPro" id="IPR009273">
    <property type="entry name" value="DUF930"/>
</dbReference>
<organism evidence="3 4">
    <name type="scientific">Prosthecomicrobium pneumaticum</name>
    <dbReference type="NCBI Taxonomy" id="81895"/>
    <lineage>
        <taxon>Bacteria</taxon>
        <taxon>Pseudomonadati</taxon>
        <taxon>Pseudomonadota</taxon>
        <taxon>Alphaproteobacteria</taxon>
        <taxon>Hyphomicrobiales</taxon>
        <taxon>Kaistiaceae</taxon>
        <taxon>Prosthecomicrobium</taxon>
    </lineage>
</organism>
<comment type="caution">
    <text evidence="3">The sequence shown here is derived from an EMBL/GenBank/DDBJ whole genome shotgun (WGS) entry which is preliminary data.</text>
</comment>
<evidence type="ECO:0000313" key="3">
    <source>
        <dbReference type="EMBL" id="MBB5753138.1"/>
    </source>
</evidence>
<dbReference type="Proteomes" id="UP000523821">
    <property type="component" value="Unassembled WGS sequence"/>
</dbReference>